<dbReference type="EMBL" id="JAAXOQ010000031">
    <property type="protein sequence ID" value="NKY20380.1"/>
    <property type="molecule type" value="Genomic_DNA"/>
</dbReference>
<comment type="subcellular location">
    <subcellularLocation>
        <location evidence="1">Cytoplasm</location>
    </subcellularLocation>
</comment>
<evidence type="ECO:0000256" key="1">
    <source>
        <dbReference type="ARBA" id="ARBA00004496"/>
    </source>
</evidence>
<comment type="caution">
    <text evidence="6">The sequence shown here is derived from an EMBL/GenBank/DDBJ whole genome shotgun (WGS) entry which is preliminary data.</text>
</comment>
<dbReference type="InterPro" id="IPR025734">
    <property type="entry name" value="EspG"/>
</dbReference>
<proteinExistence type="inferred from homology"/>
<keyword evidence="3" id="KW-0963">Cytoplasm</keyword>
<evidence type="ECO:0000256" key="3">
    <source>
        <dbReference type="ARBA" id="ARBA00022490"/>
    </source>
</evidence>
<dbReference type="Pfam" id="PF14011">
    <property type="entry name" value="ESX-1_EspG"/>
    <property type="match status" value="1"/>
</dbReference>
<dbReference type="AlphaFoldDB" id="A0A846X9M1"/>
<protein>
    <recommendedName>
        <fullName evidence="8">ESX secretion-associated protein EspG</fullName>
    </recommendedName>
</protein>
<organism evidence="6 7">
    <name type="scientific">Tsukamurella spumae</name>
    <dbReference type="NCBI Taxonomy" id="44753"/>
    <lineage>
        <taxon>Bacteria</taxon>
        <taxon>Bacillati</taxon>
        <taxon>Actinomycetota</taxon>
        <taxon>Actinomycetes</taxon>
        <taxon>Mycobacteriales</taxon>
        <taxon>Tsukamurellaceae</taxon>
        <taxon>Tsukamurella</taxon>
    </lineage>
</organism>
<evidence type="ECO:0008006" key="8">
    <source>
        <dbReference type="Google" id="ProtNLM"/>
    </source>
</evidence>
<evidence type="ECO:0000256" key="4">
    <source>
        <dbReference type="ARBA" id="ARBA00023186"/>
    </source>
</evidence>
<accession>A0A846X9M1</accession>
<sequence>MSVHAVAALTARFGTEVPPVLWTPPDPRRTVEPGGPVPEQSGADPVLDDDELAALGVLAAPEVRIEGRASDALGSRLCLARSGPRTARVIRSAGTATVDLPHCDGSADRLGALVAPLLGAGAPADPAVAASFPAAPGREALCAGDASAVAAGLRAIGVGADPARLIARVFTQSRRSVEFTVHAGESRCAGAVAVIDAPSGCIVVRTAGGTGAGAWMAVAEGSTHRIGRALRSACEELPGGGWTP</sequence>
<reference evidence="6 7" key="1">
    <citation type="submission" date="2020-04" db="EMBL/GenBank/DDBJ databases">
        <title>MicrobeNet Type strains.</title>
        <authorList>
            <person name="Nicholson A.C."/>
        </authorList>
    </citation>
    <scope>NUCLEOTIDE SEQUENCE [LARGE SCALE GENOMIC DNA]</scope>
    <source>
        <strain evidence="6 7">DSM 44113</strain>
    </source>
</reference>
<keyword evidence="7" id="KW-1185">Reference proteome</keyword>
<evidence type="ECO:0000313" key="7">
    <source>
        <dbReference type="Proteomes" id="UP000582646"/>
    </source>
</evidence>
<dbReference type="RefSeq" id="WP_168547330.1">
    <property type="nucleotide sequence ID" value="NZ_BAAAKS010000063.1"/>
</dbReference>
<evidence type="ECO:0000256" key="5">
    <source>
        <dbReference type="SAM" id="MobiDB-lite"/>
    </source>
</evidence>
<dbReference type="Proteomes" id="UP000582646">
    <property type="component" value="Unassembled WGS sequence"/>
</dbReference>
<evidence type="ECO:0000256" key="2">
    <source>
        <dbReference type="ARBA" id="ARBA00006411"/>
    </source>
</evidence>
<evidence type="ECO:0000313" key="6">
    <source>
        <dbReference type="EMBL" id="NKY20380.1"/>
    </source>
</evidence>
<name>A0A846X9M1_9ACTN</name>
<keyword evidence="4" id="KW-0143">Chaperone</keyword>
<gene>
    <name evidence="6" type="ORF">HF999_18630</name>
</gene>
<feature type="region of interest" description="Disordered" evidence="5">
    <location>
        <begin position="17"/>
        <end position="46"/>
    </location>
</feature>
<comment type="similarity">
    <text evidence="2">Belongs to the EspG family.</text>
</comment>